<dbReference type="Proteomes" id="UP001165663">
    <property type="component" value="Unassembled WGS sequence"/>
</dbReference>
<dbReference type="EMBL" id="BRXE01000174">
    <property type="protein sequence ID" value="GLB86722.1"/>
    <property type="molecule type" value="Genomic_DNA"/>
</dbReference>
<organism evidence="2 3">
    <name type="scientific">Mycobacterium kiyosense</name>
    <dbReference type="NCBI Taxonomy" id="2871094"/>
    <lineage>
        <taxon>Bacteria</taxon>
        <taxon>Bacillati</taxon>
        <taxon>Actinomycetota</taxon>
        <taxon>Actinomycetes</taxon>
        <taxon>Mycobacteriales</taxon>
        <taxon>Mycobacteriaceae</taxon>
        <taxon>Mycobacterium</taxon>
    </lineage>
</organism>
<protein>
    <submittedName>
        <fullName evidence="2">Uncharacterized protein</fullName>
    </submittedName>
</protein>
<proteinExistence type="predicted"/>
<feature type="compositionally biased region" description="Polar residues" evidence="1">
    <location>
        <begin position="118"/>
        <end position="142"/>
    </location>
</feature>
<accession>A0AA37Q4Z4</accession>
<feature type="region of interest" description="Disordered" evidence="1">
    <location>
        <begin position="104"/>
        <end position="184"/>
    </location>
</feature>
<comment type="caution">
    <text evidence="2">The sequence shown here is derived from an EMBL/GenBank/DDBJ whole genome shotgun (WGS) entry which is preliminary data.</text>
</comment>
<evidence type="ECO:0000313" key="2">
    <source>
        <dbReference type="EMBL" id="GLB86722.1"/>
    </source>
</evidence>
<gene>
    <name evidence="2" type="ORF">SRL2020028_59780</name>
</gene>
<dbReference type="AlphaFoldDB" id="A0AA37Q4Z4"/>
<evidence type="ECO:0000256" key="1">
    <source>
        <dbReference type="SAM" id="MobiDB-lite"/>
    </source>
</evidence>
<name>A0AA37Q4Z4_9MYCO</name>
<reference evidence="2" key="1">
    <citation type="submission" date="2022-07" db="EMBL/GenBank/DDBJ databases">
        <title>Mycobacterium kiyosense sp. nov., scotochromogenic slow-glowing species isolated from respiratory specimens.</title>
        <authorList>
            <person name="Fukano H."/>
            <person name="Kazumi Y."/>
            <person name="Sakagami N."/>
            <person name="Ato M."/>
            <person name="Mitarai S."/>
            <person name="Hoshino Y."/>
        </authorList>
    </citation>
    <scope>NUCLEOTIDE SEQUENCE</scope>
    <source>
        <strain evidence="2">SRL2020-028</strain>
    </source>
</reference>
<sequence>MTKQHRRCIEFCDAMRRDRYIGLCHGVPGVGKTLSARHYNSWDTVGSIVHQFRFYETVAPESELVARTVFYTPKVHNTPGIVDNEVHDLHTRLSWAVETTLHPDRGSEQLIESGGPWKSTNSPPSQAKSSTPPANPWSSESCDANYRRFTPHTIEDHNLGVQGAVSGAPPRFPRTDTETAGSAT</sequence>
<evidence type="ECO:0000313" key="3">
    <source>
        <dbReference type="Proteomes" id="UP001165663"/>
    </source>
</evidence>